<gene>
    <name evidence="2" type="ORF">BGZ97_006352</name>
</gene>
<feature type="region of interest" description="Disordered" evidence="1">
    <location>
        <begin position="304"/>
        <end position="326"/>
    </location>
</feature>
<organism evidence="2 3">
    <name type="scientific">Linnemannia gamsii</name>
    <dbReference type="NCBI Taxonomy" id="64522"/>
    <lineage>
        <taxon>Eukaryota</taxon>
        <taxon>Fungi</taxon>
        <taxon>Fungi incertae sedis</taxon>
        <taxon>Mucoromycota</taxon>
        <taxon>Mortierellomycotina</taxon>
        <taxon>Mortierellomycetes</taxon>
        <taxon>Mortierellales</taxon>
        <taxon>Mortierellaceae</taxon>
        <taxon>Linnemannia</taxon>
    </lineage>
</organism>
<dbReference type="EMBL" id="JAAAIN010002811">
    <property type="protein sequence ID" value="KAG0289897.1"/>
    <property type="molecule type" value="Genomic_DNA"/>
</dbReference>
<feature type="region of interest" description="Disordered" evidence="1">
    <location>
        <begin position="228"/>
        <end position="284"/>
    </location>
</feature>
<name>A0A9P6UFR7_9FUNG</name>
<evidence type="ECO:0000313" key="3">
    <source>
        <dbReference type="Proteomes" id="UP000823405"/>
    </source>
</evidence>
<feature type="compositionally biased region" description="Low complexity" evidence="1">
    <location>
        <begin position="197"/>
        <end position="212"/>
    </location>
</feature>
<feature type="compositionally biased region" description="Low complexity" evidence="1">
    <location>
        <begin position="165"/>
        <end position="185"/>
    </location>
</feature>
<feature type="compositionally biased region" description="Polar residues" evidence="1">
    <location>
        <begin position="107"/>
        <end position="125"/>
    </location>
</feature>
<feature type="region of interest" description="Disordered" evidence="1">
    <location>
        <begin position="98"/>
        <end position="137"/>
    </location>
</feature>
<keyword evidence="3" id="KW-1185">Reference proteome</keyword>
<evidence type="ECO:0000256" key="1">
    <source>
        <dbReference type="SAM" id="MobiDB-lite"/>
    </source>
</evidence>
<dbReference type="Proteomes" id="UP000823405">
    <property type="component" value="Unassembled WGS sequence"/>
</dbReference>
<proteinExistence type="predicted"/>
<dbReference type="AlphaFoldDB" id="A0A9P6UFR7"/>
<feature type="compositionally biased region" description="Polar residues" evidence="1">
    <location>
        <begin position="228"/>
        <end position="253"/>
    </location>
</feature>
<feature type="compositionally biased region" description="Pro residues" evidence="1">
    <location>
        <begin position="186"/>
        <end position="196"/>
    </location>
</feature>
<evidence type="ECO:0000313" key="2">
    <source>
        <dbReference type="EMBL" id="KAG0289897.1"/>
    </source>
</evidence>
<accession>A0A9P6UFR7</accession>
<comment type="caution">
    <text evidence="2">The sequence shown here is derived from an EMBL/GenBank/DDBJ whole genome shotgun (WGS) entry which is preliminary data.</text>
</comment>
<dbReference type="OrthoDB" id="2449594at2759"/>
<feature type="region of interest" description="Disordered" evidence="1">
    <location>
        <begin position="165"/>
        <end position="212"/>
    </location>
</feature>
<protein>
    <submittedName>
        <fullName evidence="2">Uncharacterized protein</fullName>
    </submittedName>
</protein>
<reference evidence="2" key="1">
    <citation type="journal article" date="2020" name="Fungal Divers.">
        <title>Resolving the Mortierellaceae phylogeny through synthesis of multi-gene phylogenetics and phylogenomics.</title>
        <authorList>
            <person name="Vandepol N."/>
            <person name="Liber J."/>
            <person name="Desiro A."/>
            <person name="Na H."/>
            <person name="Kennedy M."/>
            <person name="Barry K."/>
            <person name="Grigoriev I.V."/>
            <person name="Miller A.N."/>
            <person name="O'Donnell K."/>
            <person name="Stajich J.E."/>
            <person name="Bonito G."/>
        </authorList>
    </citation>
    <scope>NUCLEOTIDE SEQUENCE</scope>
    <source>
        <strain evidence="2">NVP60</strain>
    </source>
</reference>
<sequence length="326" mass="36959">MGIPVFLDMAEDDQILPMTYPNESLASNCQYAFSSTNAIAATVGGGRSTTPPPALPPRHPHRRLAPQVPVQTLSSNLQQYQPFYLQLQQQQIQHQQQYNSEPEVLHRQQQVQRHSLRAGQTNDRISSTNQAQSTTTNAAAGTTIIEDAGPPPAASTRPSALFSYYAQQQQQRRLSQPSTLHTQQPQPLPQPRPQPHPQQQLQQQQPRLQQPRRPSLQEMMFANAMQLRASSRSVSPYTDASSTANPSETSSQNRDAEFDPETEADGETNRKQPSSVDLDEQRRIEFERQMVLYERYQRRRQMQLAQERWQQHQQANAAAYRGGQGQ</sequence>
<feature type="compositionally biased region" description="Low complexity" evidence="1">
    <location>
        <begin position="126"/>
        <end position="137"/>
    </location>
</feature>